<evidence type="ECO:0000313" key="3">
    <source>
        <dbReference type="Proteomes" id="UP000828390"/>
    </source>
</evidence>
<name>A0A9D4QRJ2_DREPO</name>
<dbReference type="PANTHER" id="PTHR39947:SF1">
    <property type="entry name" value="IP19862P"/>
    <property type="match status" value="1"/>
</dbReference>
<dbReference type="Proteomes" id="UP000828390">
    <property type="component" value="Unassembled WGS sequence"/>
</dbReference>
<evidence type="ECO:0008006" key="4">
    <source>
        <dbReference type="Google" id="ProtNLM"/>
    </source>
</evidence>
<sequence length="295" mass="32351">MSEHLNRSDRPDMFQDRELLEAVMQKTADDMSVGSRLSSVFLPPHSLRSEGTLSRPGSIVSKNSRPSVMLSQEKLSDVVDSVMENHNIMINNEIIRLHITVLSVLSVCSLILASISIQLIQALSQQETLRQSSELVKNSIIDVDLTYLSVTEVATALSTFVVTLDVTCVFVCTVQCLIVVKLLKVNLGEERALKFVQDCSSFRFVAISGFFVSIPVFLVALVLYMVCTFSKAAAITATVILAVGVVFCVVSAVTNVYHWRVERSRGIAGLPVFEHSSPIPSGEKQENGKELSTLV</sequence>
<dbReference type="PANTHER" id="PTHR39947">
    <property type="entry name" value="IP19862P"/>
    <property type="match status" value="1"/>
</dbReference>
<keyword evidence="1" id="KW-1133">Transmembrane helix</keyword>
<protein>
    <recommendedName>
        <fullName evidence="4">Transmembrane protein</fullName>
    </recommendedName>
</protein>
<organism evidence="2 3">
    <name type="scientific">Dreissena polymorpha</name>
    <name type="common">Zebra mussel</name>
    <name type="synonym">Mytilus polymorpha</name>
    <dbReference type="NCBI Taxonomy" id="45954"/>
    <lineage>
        <taxon>Eukaryota</taxon>
        <taxon>Metazoa</taxon>
        <taxon>Spiralia</taxon>
        <taxon>Lophotrochozoa</taxon>
        <taxon>Mollusca</taxon>
        <taxon>Bivalvia</taxon>
        <taxon>Autobranchia</taxon>
        <taxon>Heteroconchia</taxon>
        <taxon>Euheterodonta</taxon>
        <taxon>Imparidentia</taxon>
        <taxon>Neoheterodontei</taxon>
        <taxon>Myida</taxon>
        <taxon>Dreissenoidea</taxon>
        <taxon>Dreissenidae</taxon>
        <taxon>Dreissena</taxon>
    </lineage>
</organism>
<accession>A0A9D4QRJ2</accession>
<evidence type="ECO:0000256" key="1">
    <source>
        <dbReference type="SAM" id="Phobius"/>
    </source>
</evidence>
<feature type="transmembrane region" description="Helical" evidence="1">
    <location>
        <begin position="232"/>
        <end position="257"/>
    </location>
</feature>
<dbReference type="InterPro" id="IPR029201">
    <property type="entry name" value="Jiraiya"/>
</dbReference>
<proteinExistence type="predicted"/>
<dbReference type="OrthoDB" id="10056560at2759"/>
<dbReference type="EMBL" id="JAIWYP010000004">
    <property type="protein sequence ID" value="KAH3840523.1"/>
    <property type="molecule type" value="Genomic_DNA"/>
</dbReference>
<feature type="transmembrane region" description="Helical" evidence="1">
    <location>
        <begin position="99"/>
        <end position="120"/>
    </location>
</feature>
<gene>
    <name evidence="2" type="ORF">DPMN_113973</name>
</gene>
<keyword evidence="3" id="KW-1185">Reference proteome</keyword>
<keyword evidence="1" id="KW-0812">Transmembrane</keyword>
<comment type="caution">
    <text evidence="2">The sequence shown here is derived from an EMBL/GenBank/DDBJ whole genome shotgun (WGS) entry which is preliminary data.</text>
</comment>
<reference evidence="2" key="2">
    <citation type="submission" date="2020-11" db="EMBL/GenBank/DDBJ databases">
        <authorList>
            <person name="McCartney M.A."/>
            <person name="Auch B."/>
            <person name="Kono T."/>
            <person name="Mallez S."/>
            <person name="Becker A."/>
            <person name="Gohl D.M."/>
            <person name="Silverstein K.A.T."/>
            <person name="Koren S."/>
            <person name="Bechman K.B."/>
            <person name="Herman A."/>
            <person name="Abrahante J.E."/>
            <person name="Garbe J."/>
        </authorList>
    </citation>
    <scope>NUCLEOTIDE SEQUENCE</scope>
    <source>
        <strain evidence="2">Duluth1</strain>
        <tissue evidence="2">Whole animal</tissue>
    </source>
</reference>
<feature type="transmembrane region" description="Helical" evidence="1">
    <location>
        <begin position="204"/>
        <end position="226"/>
    </location>
</feature>
<dbReference type="AlphaFoldDB" id="A0A9D4QRJ2"/>
<feature type="transmembrane region" description="Helical" evidence="1">
    <location>
        <begin position="157"/>
        <end position="183"/>
    </location>
</feature>
<keyword evidence="1" id="KW-0472">Membrane</keyword>
<reference evidence="2" key="1">
    <citation type="journal article" date="2019" name="bioRxiv">
        <title>The Genome of the Zebra Mussel, Dreissena polymorpha: A Resource for Invasive Species Research.</title>
        <authorList>
            <person name="McCartney M.A."/>
            <person name="Auch B."/>
            <person name="Kono T."/>
            <person name="Mallez S."/>
            <person name="Zhang Y."/>
            <person name="Obille A."/>
            <person name="Becker A."/>
            <person name="Abrahante J.E."/>
            <person name="Garbe J."/>
            <person name="Badalamenti J.P."/>
            <person name="Herman A."/>
            <person name="Mangelson H."/>
            <person name="Liachko I."/>
            <person name="Sullivan S."/>
            <person name="Sone E.D."/>
            <person name="Koren S."/>
            <person name="Silverstein K.A.T."/>
            <person name="Beckman K.B."/>
            <person name="Gohl D.M."/>
        </authorList>
    </citation>
    <scope>NUCLEOTIDE SEQUENCE</scope>
    <source>
        <strain evidence="2">Duluth1</strain>
        <tissue evidence="2">Whole animal</tissue>
    </source>
</reference>
<dbReference type="Pfam" id="PF15038">
    <property type="entry name" value="Jiraiya"/>
    <property type="match status" value="1"/>
</dbReference>
<evidence type="ECO:0000313" key="2">
    <source>
        <dbReference type="EMBL" id="KAH3840523.1"/>
    </source>
</evidence>